<dbReference type="PANTHER" id="PTHR16189">
    <property type="entry name" value="TRANSMEMBRANE PROTEIN 104-RELATED"/>
    <property type="match status" value="1"/>
</dbReference>
<keyword evidence="2" id="KW-0472">Membrane</keyword>
<protein>
    <submittedName>
        <fullName evidence="3">Uncharacterized protein</fullName>
    </submittedName>
</protein>
<comment type="caution">
    <text evidence="3">The sequence shown here is derived from an EMBL/GenBank/DDBJ whole genome shotgun (WGS) entry which is preliminary data.</text>
</comment>
<keyword evidence="2" id="KW-1133">Transmembrane helix</keyword>
<keyword evidence="4" id="KW-1185">Reference proteome</keyword>
<feature type="transmembrane region" description="Helical" evidence="2">
    <location>
        <begin position="56"/>
        <end position="80"/>
    </location>
</feature>
<evidence type="ECO:0000313" key="3">
    <source>
        <dbReference type="EMBL" id="RUS29963.1"/>
    </source>
</evidence>
<evidence type="ECO:0000256" key="2">
    <source>
        <dbReference type="SAM" id="Phobius"/>
    </source>
</evidence>
<proteinExistence type="predicted"/>
<evidence type="ECO:0000313" key="4">
    <source>
        <dbReference type="Proteomes" id="UP000274822"/>
    </source>
</evidence>
<dbReference type="EMBL" id="RBNJ01004446">
    <property type="protein sequence ID" value="RUS29963.1"/>
    <property type="molecule type" value="Genomic_DNA"/>
</dbReference>
<feature type="transmembrane region" description="Helical" evidence="2">
    <location>
        <begin position="379"/>
        <end position="398"/>
    </location>
</feature>
<keyword evidence="2" id="KW-0812">Transmembrane</keyword>
<dbReference type="Proteomes" id="UP000274822">
    <property type="component" value="Unassembled WGS sequence"/>
</dbReference>
<feature type="region of interest" description="Disordered" evidence="1">
    <location>
        <begin position="246"/>
        <end position="316"/>
    </location>
</feature>
<organism evidence="3 4">
    <name type="scientific">Jimgerdemannia flammicorona</name>
    <dbReference type="NCBI Taxonomy" id="994334"/>
    <lineage>
        <taxon>Eukaryota</taxon>
        <taxon>Fungi</taxon>
        <taxon>Fungi incertae sedis</taxon>
        <taxon>Mucoromycota</taxon>
        <taxon>Mucoromycotina</taxon>
        <taxon>Endogonomycetes</taxon>
        <taxon>Endogonales</taxon>
        <taxon>Endogonaceae</taxon>
        <taxon>Jimgerdemannia</taxon>
    </lineage>
</organism>
<feature type="compositionally biased region" description="Polar residues" evidence="1">
    <location>
        <begin position="284"/>
        <end position="300"/>
    </location>
</feature>
<name>A0A433QJK5_9FUNG</name>
<feature type="transmembrane region" description="Helical" evidence="2">
    <location>
        <begin position="20"/>
        <end position="44"/>
    </location>
</feature>
<gene>
    <name evidence="3" type="ORF">BC938DRAFT_480010</name>
</gene>
<feature type="region of interest" description="Disordered" evidence="1">
    <location>
        <begin position="193"/>
        <end position="217"/>
    </location>
</feature>
<dbReference type="PANTHER" id="PTHR16189:SF3">
    <property type="entry name" value="AMINO ACID TRANSPORTER TRANSMEMBRANE DOMAIN-CONTAINING PROTEIN"/>
    <property type="match status" value="1"/>
</dbReference>
<accession>A0A433QJK5</accession>
<reference evidence="3 4" key="1">
    <citation type="journal article" date="2018" name="New Phytol.">
        <title>Phylogenomics of Endogonaceae and evolution of mycorrhizas within Mucoromycota.</title>
        <authorList>
            <person name="Chang Y."/>
            <person name="Desiro A."/>
            <person name="Na H."/>
            <person name="Sandor L."/>
            <person name="Lipzen A."/>
            <person name="Clum A."/>
            <person name="Barry K."/>
            <person name="Grigoriev I.V."/>
            <person name="Martin F.M."/>
            <person name="Stajich J.E."/>
            <person name="Smith M.E."/>
            <person name="Bonito G."/>
            <person name="Spatafora J.W."/>
        </authorList>
    </citation>
    <scope>NUCLEOTIDE SEQUENCE [LARGE SCALE GENOMIC DNA]</scope>
    <source>
        <strain evidence="3 4">AD002</strain>
    </source>
</reference>
<evidence type="ECO:0000256" key="1">
    <source>
        <dbReference type="SAM" id="MobiDB-lite"/>
    </source>
</evidence>
<dbReference type="AlphaFoldDB" id="A0A433QJK5"/>
<feature type="compositionally biased region" description="Low complexity" evidence="1">
    <location>
        <begin position="301"/>
        <end position="316"/>
    </location>
</feature>
<sequence>MDPNSNLLSVIQSSDNNSILSIITANLFSVAVLITSIPVYTIIIRSNLIRGQVCSRGWAIFWSSILPWLFVIPFQTGWWLNQMINYVSLIFSSASNFIIPFLLYFASKRYRARAEAVPDGPADEYNLVLMDSHVSGLTINSVHMASERPTHRISRPNSIQSFNERISVSPIITVIPPDMDIDDAWDHRIPSSKQFASNNTHNHRRPNNLPTIVEPPDLEPKKVFRGAKTLRPHGLKITIPQGFLSSSQSRSISPRLVGDPHTPTSSNNSLKVDDHPGPRPHRTISATSLRTSATSQTLNATPSPVNPSSPTSTNFTPLPSPCISLNISVHSRKSSIDSTYLTPSILDDRPSLRRAGFGPGDDEDIFHAFPPIKHFNPVVWAWIALILTTVMVFTMIVYDFTILGITGGHTTLETKEDNIFTEPVNGT</sequence>
<feature type="transmembrane region" description="Helical" evidence="2">
    <location>
        <begin position="86"/>
        <end position="106"/>
    </location>
</feature>